<accession>A0A660E4B7</accession>
<organism evidence="1 2">
    <name type="scientific">Lactiplantibacillus mudanjiangensis</name>
    <dbReference type="NCBI Taxonomy" id="1296538"/>
    <lineage>
        <taxon>Bacteria</taxon>
        <taxon>Bacillati</taxon>
        <taxon>Bacillota</taxon>
        <taxon>Bacilli</taxon>
        <taxon>Lactobacillales</taxon>
        <taxon>Lactobacillaceae</taxon>
        <taxon>Lactiplantibacillus</taxon>
    </lineage>
</organism>
<reference evidence="1 2" key="1">
    <citation type="submission" date="2018-11" db="EMBL/GenBank/DDBJ databases">
        <authorList>
            <person name="Wuyts S."/>
        </authorList>
    </citation>
    <scope>NUCLEOTIDE SEQUENCE [LARGE SCALE GENOMIC DNA]</scope>
    <source>
        <strain evidence="1">Lactobacillus mudanjiangensis AMBF249</strain>
    </source>
</reference>
<dbReference type="Proteomes" id="UP000289996">
    <property type="component" value="Unassembled WGS sequence"/>
</dbReference>
<evidence type="ECO:0000313" key="1">
    <source>
        <dbReference type="EMBL" id="VDG30440.1"/>
    </source>
</evidence>
<dbReference type="EMBL" id="UYIG01000196">
    <property type="protein sequence ID" value="VDG30440.1"/>
    <property type="molecule type" value="Genomic_DNA"/>
</dbReference>
<name>A0A660E4B7_9LACO</name>
<proteinExistence type="predicted"/>
<dbReference type="OrthoDB" id="2328643at2"/>
<dbReference type="AlphaFoldDB" id="A0A660E4B7"/>
<evidence type="ECO:0000313" key="2">
    <source>
        <dbReference type="Proteomes" id="UP000289996"/>
    </source>
</evidence>
<keyword evidence="2" id="KW-1185">Reference proteome</keyword>
<dbReference type="RefSeq" id="WP_130852435.1">
    <property type="nucleotide sequence ID" value="NZ_UYIG01000196.1"/>
</dbReference>
<sequence>MKNDDLKKQEVAAKKIVAKYGNSLGELQERGTASELKIVMMYIANESNHKQRILFGLDEK</sequence>
<gene>
    <name evidence="1" type="ORF">MUDAN_MDHGFNIF_01991</name>
</gene>
<protein>
    <submittedName>
        <fullName evidence="1">Uncharacterized protein</fullName>
    </submittedName>
</protein>